<dbReference type="NCBIfam" id="NF041742">
    <property type="entry name" value="WGxxGxxG_fam"/>
    <property type="match status" value="1"/>
</dbReference>
<evidence type="ECO:0008006" key="5">
    <source>
        <dbReference type="Google" id="ProtNLM"/>
    </source>
</evidence>
<keyword evidence="4" id="KW-1185">Reference proteome</keyword>
<dbReference type="KEGG" id="npu:Npun_F0452"/>
<dbReference type="PhylomeDB" id="B2J723"/>
<dbReference type="eggNOG" id="ENOG50333E8">
    <property type="taxonomic scope" value="Bacteria"/>
</dbReference>
<evidence type="ECO:0000313" key="4">
    <source>
        <dbReference type="Proteomes" id="UP000001191"/>
    </source>
</evidence>
<dbReference type="AlphaFoldDB" id="B2J723"/>
<sequence>MVSNFGWHKELSQLMKSNFITAVGAGILTLSMGILPLTLSAQAQTTTDPGANTAPRTTTYDRNDFDWGWLGLLGLFGLAGLAGKKRDNEPTAYRDPNAPGATTYRD</sequence>
<keyword evidence="2" id="KW-0472">Membrane</keyword>
<proteinExistence type="predicted"/>
<evidence type="ECO:0000256" key="1">
    <source>
        <dbReference type="SAM" id="MobiDB-lite"/>
    </source>
</evidence>
<keyword evidence="2" id="KW-0812">Transmembrane</keyword>
<feature type="transmembrane region" description="Helical" evidence="2">
    <location>
        <begin position="67"/>
        <end position="83"/>
    </location>
</feature>
<dbReference type="EnsemblBacteria" id="ACC79231">
    <property type="protein sequence ID" value="ACC79231"/>
    <property type="gene ID" value="Npun_F0452"/>
</dbReference>
<dbReference type="EMBL" id="CP001037">
    <property type="protein sequence ID" value="ACC79231.1"/>
    <property type="molecule type" value="Genomic_DNA"/>
</dbReference>
<gene>
    <name evidence="3" type="ordered locus">Npun_F0452</name>
</gene>
<evidence type="ECO:0000256" key="2">
    <source>
        <dbReference type="SAM" id="Phobius"/>
    </source>
</evidence>
<dbReference type="HOGENOM" id="CLU_163206_1_0_3"/>
<reference evidence="4" key="1">
    <citation type="submission" date="2008-04" db="EMBL/GenBank/DDBJ databases">
        <title>Complete sequence of chromosome of Nostoc punctiforme ATCC 29133.</title>
        <authorList>
            <consortium name="US DOE Joint Genome Institute"/>
            <person name="Copeland A."/>
            <person name="Lucas S."/>
            <person name="Lapidus A."/>
            <person name="Glavina del Rio T."/>
            <person name="Dalin E."/>
            <person name="Tice H."/>
            <person name="Pitluck S."/>
            <person name="Chain P."/>
            <person name="Malfatti S."/>
            <person name="Shin M."/>
            <person name="Vergez L."/>
            <person name="Schmutz J."/>
            <person name="Larimer F."/>
            <person name="Land M."/>
            <person name="Hauser L."/>
            <person name="Kyrpides N."/>
            <person name="Kim E."/>
            <person name="Meeks J.C."/>
            <person name="Elhai J."/>
            <person name="Campbell E.L."/>
            <person name="Thiel T."/>
            <person name="Longmire J."/>
            <person name="Potts M."/>
            <person name="Atlas R."/>
        </authorList>
    </citation>
    <scope>NUCLEOTIDE SEQUENCE [LARGE SCALE GENOMIC DNA]</scope>
    <source>
        <strain evidence="4">ATCC 29133 / PCC 73102</strain>
    </source>
</reference>
<accession>B2J723</accession>
<keyword evidence="2" id="KW-1133">Transmembrane helix</keyword>
<name>B2J723_NOSP7</name>
<reference evidence="3 4" key="2">
    <citation type="journal article" date="2013" name="Plant Physiol.">
        <title>A Nostoc punctiforme Sugar Transporter Necessary to Establish a Cyanobacterium-Plant Symbiosis.</title>
        <authorList>
            <person name="Ekman M."/>
            <person name="Picossi S."/>
            <person name="Campbell E.L."/>
            <person name="Meeks J.C."/>
            <person name="Flores E."/>
        </authorList>
    </citation>
    <scope>NUCLEOTIDE SEQUENCE [LARGE SCALE GENOMIC DNA]</scope>
    <source>
        <strain evidence="4">ATCC 29133 / PCC 73102</strain>
    </source>
</reference>
<protein>
    <recommendedName>
        <fullName evidence="5">WGxxGxxG-CTERM domain-containing protein</fullName>
    </recommendedName>
</protein>
<dbReference type="NCBIfam" id="NF038039">
    <property type="entry name" value="WGxxGxxG-CTERM"/>
    <property type="match status" value="1"/>
</dbReference>
<organism evidence="3 4">
    <name type="scientific">Nostoc punctiforme (strain ATCC 29133 / PCC 73102)</name>
    <dbReference type="NCBI Taxonomy" id="63737"/>
    <lineage>
        <taxon>Bacteria</taxon>
        <taxon>Bacillati</taxon>
        <taxon>Cyanobacteriota</taxon>
        <taxon>Cyanophyceae</taxon>
        <taxon>Nostocales</taxon>
        <taxon>Nostocaceae</taxon>
        <taxon>Nostoc</taxon>
    </lineage>
</organism>
<evidence type="ECO:0000313" key="3">
    <source>
        <dbReference type="EMBL" id="ACC79231.1"/>
    </source>
</evidence>
<feature type="region of interest" description="Disordered" evidence="1">
    <location>
        <begin position="85"/>
        <end position="106"/>
    </location>
</feature>
<dbReference type="Proteomes" id="UP000001191">
    <property type="component" value="Chromosome"/>
</dbReference>